<keyword evidence="1" id="KW-1133">Transmembrane helix</keyword>
<dbReference type="InterPro" id="IPR051532">
    <property type="entry name" value="Ester_Hydrolysis_Enzymes"/>
</dbReference>
<dbReference type="InterPro" id="IPR036514">
    <property type="entry name" value="SGNH_hydro_sf"/>
</dbReference>
<dbReference type="PANTHER" id="PTHR30383">
    <property type="entry name" value="THIOESTERASE 1/PROTEASE 1/LYSOPHOSPHOLIPASE L1"/>
    <property type="match status" value="1"/>
</dbReference>
<dbReference type="PANTHER" id="PTHR30383:SF27">
    <property type="entry name" value="SPORE GERMINATION LIPASE LIPC"/>
    <property type="match status" value="1"/>
</dbReference>
<keyword evidence="1" id="KW-0472">Membrane</keyword>
<comment type="caution">
    <text evidence="3">The sequence shown here is derived from an EMBL/GenBank/DDBJ whole genome shotgun (WGS) entry which is preliminary data.</text>
</comment>
<evidence type="ECO:0000259" key="2">
    <source>
        <dbReference type="Pfam" id="PF13472"/>
    </source>
</evidence>
<dbReference type="AlphaFoldDB" id="A0A0R1TYG3"/>
<dbReference type="EMBL" id="AZFT01000053">
    <property type="protein sequence ID" value="KRL83848.1"/>
    <property type="molecule type" value="Genomic_DNA"/>
</dbReference>
<feature type="transmembrane region" description="Helical" evidence="1">
    <location>
        <begin position="12"/>
        <end position="31"/>
    </location>
</feature>
<dbReference type="Proteomes" id="UP000051324">
    <property type="component" value="Unassembled WGS sequence"/>
</dbReference>
<dbReference type="PATRIC" id="fig|1423724.4.peg.1156"/>
<organism evidence="3 4">
    <name type="scientific">Ligilactobacillus apodemi DSM 16634 = JCM 16172</name>
    <dbReference type="NCBI Taxonomy" id="1423724"/>
    <lineage>
        <taxon>Bacteria</taxon>
        <taxon>Bacillati</taxon>
        <taxon>Bacillota</taxon>
        <taxon>Bacilli</taxon>
        <taxon>Lactobacillales</taxon>
        <taxon>Lactobacillaceae</taxon>
        <taxon>Ligilactobacillus</taxon>
    </lineage>
</organism>
<gene>
    <name evidence="3" type="ORF">FC32_GL001113</name>
</gene>
<proteinExistence type="predicted"/>
<evidence type="ECO:0000256" key="1">
    <source>
        <dbReference type="SAM" id="Phobius"/>
    </source>
</evidence>
<sequence>MKGVSFLKKSKKIAVFLGVFLALAAVFYFALQPKTNSALKTNTTTKTATSKAIKQKKKITLTAVGDSLTYGVGDTTNKGGYVALIKQKLVKQNKLQVTTYNYGKTGDRSEQIEKRVLESKTIQKNLKNADVITLTVGGNDLMQVLQKNFLYLANNTLSSTMPSAKKSYAKKLTSLLKTIRKYNKDAPIFMFSVYNPFYVYFPTLTQIQQYTDEWNEVSKKVIASDSKIYFVDINKQLSEGQYYGKSKSSLKNSTTTDLNNVSDGKLETMLSDTEEKNDYLSSEDHFHPNNKGYRYMTSQLYKVMMAHKKTWLEEN</sequence>
<reference evidence="3 4" key="1">
    <citation type="journal article" date="2015" name="Genome Announc.">
        <title>Expanding the biotechnology potential of lactobacilli through comparative genomics of 213 strains and associated genera.</title>
        <authorList>
            <person name="Sun Z."/>
            <person name="Harris H.M."/>
            <person name="McCann A."/>
            <person name="Guo C."/>
            <person name="Argimon S."/>
            <person name="Zhang W."/>
            <person name="Yang X."/>
            <person name="Jeffery I.B."/>
            <person name="Cooney J.C."/>
            <person name="Kagawa T.F."/>
            <person name="Liu W."/>
            <person name="Song Y."/>
            <person name="Salvetti E."/>
            <person name="Wrobel A."/>
            <person name="Rasinkangas P."/>
            <person name="Parkhill J."/>
            <person name="Rea M.C."/>
            <person name="O'Sullivan O."/>
            <person name="Ritari J."/>
            <person name="Douillard F.P."/>
            <person name="Paul Ross R."/>
            <person name="Yang R."/>
            <person name="Briner A.E."/>
            <person name="Felis G.E."/>
            <person name="de Vos W.M."/>
            <person name="Barrangou R."/>
            <person name="Klaenhammer T.R."/>
            <person name="Caufield P.W."/>
            <person name="Cui Y."/>
            <person name="Zhang H."/>
            <person name="O'Toole P.W."/>
        </authorList>
    </citation>
    <scope>NUCLEOTIDE SEQUENCE [LARGE SCALE GENOMIC DNA]</scope>
    <source>
        <strain evidence="3 4">DSM 16634</strain>
    </source>
</reference>
<evidence type="ECO:0000313" key="4">
    <source>
        <dbReference type="Proteomes" id="UP000051324"/>
    </source>
</evidence>
<dbReference type="SUPFAM" id="SSF52266">
    <property type="entry name" value="SGNH hydrolase"/>
    <property type="match status" value="1"/>
</dbReference>
<keyword evidence="4" id="KW-1185">Reference proteome</keyword>
<keyword evidence="1" id="KW-0812">Transmembrane</keyword>
<accession>A0A0R1TYG3</accession>
<dbReference type="Gene3D" id="3.40.50.1110">
    <property type="entry name" value="SGNH hydrolase"/>
    <property type="match status" value="1"/>
</dbReference>
<dbReference type="CDD" id="cd04506">
    <property type="entry name" value="SGNH_hydrolase_YpmR_like"/>
    <property type="match status" value="1"/>
</dbReference>
<name>A0A0R1TYG3_9LACO</name>
<dbReference type="eggNOG" id="COG2755">
    <property type="taxonomic scope" value="Bacteria"/>
</dbReference>
<dbReference type="STRING" id="1423724.FC32_GL001113"/>
<evidence type="ECO:0000313" key="3">
    <source>
        <dbReference type="EMBL" id="KRL83848.1"/>
    </source>
</evidence>
<protein>
    <submittedName>
        <fullName evidence="3">Lipase acylhydrolase</fullName>
    </submittedName>
</protein>
<dbReference type="GO" id="GO:0004622">
    <property type="term" value="F:phosphatidylcholine lysophospholipase activity"/>
    <property type="evidence" value="ECO:0007669"/>
    <property type="project" value="TreeGrafter"/>
</dbReference>
<feature type="domain" description="SGNH hydrolase-type esterase" evidence="2">
    <location>
        <begin position="63"/>
        <end position="294"/>
    </location>
</feature>
<keyword evidence="3" id="KW-0378">Hydrolase</keyword>
<dbReference type="InterPro" id="IPR013830">
    <property type="entry name" value="SGNH_hydro"/>
</dbReference>
<dbReference type="Pfam" id="PF13472">
    <property type="entry name" value="Lipase_GDSL_2"/>
    <property type="match status" value="1"/>
</dbReference>